<dbReference type="RefSeq" id="XP_026215291.1">
    <property type="nucleotide sequence ID" value="XM_026359506.1"/>
</dbReference>
<dbReference type="GeneTree" id="ENSGT01020000230338"/>
<evidence type="ECO:0000313" key="6">
    <source>
        <dbReference type="Proteomes" id="UP000265040"/>
    </source>
</evidence>
<accession>A0A3Q1J1I3</accession>
<keyword evidence="1" id="KW-0430">Lectin</keyword>
<sequence length="212" mass="25127">MTETNLYRLVAAIFGLLCIIQVSFNIVFRLTSDKSTLHIEASYKNLSGEIDELKRKLTDFDKTTVKIKTLIEERDQLIDFFTAKCFQNGWEYYGGSAYYISSVRKSWNESREDCLQKGADLMIINSREEQTLTRQWQDNMWIGLTDKEKEGTWKWVDGTPLITSYWRSNEPNNYENREEDCGEVRFHKDENSWNDESCDVQRVWICEKKLHQ</sequence>
<evidence type="ECO:0000256" key="2">
    <source>
        <dbReference type="ARBA" id="ARBA00023157"/>
    </source>
</evidence>
<dbReference type="SUPFAM" id="SSF56436">
    <property type="entry name" value="C-type lectin-like"/>
    <property type="match status" value="1"/>
</dbReference>
<keyword evidence="3" id="KW-0472">Membrane</keyword>
<evidence type="ECO:0000256" key="3">
    <source>
        <dbReference type="SAM" id="Phobius"/>
    </source>
</evidence>
<dbReference type="InterPro" id="IPR033989">
    <property type="entry name" value="CD209-like_CTLD"/>
</dbReference>
<protein>
    <recommendedName>
        <fullName evidence="4">C-type lectin domain-containing protein</fullName>
    </recommendedName>
</protein>
<feature type="domain" description="C-type lectin" evidence="4">
    <location>
        <begin position="93"/>
        <end position="207"/>
    </location>
</feature>
<feature type="transmembrane region" description="Helical" evidence="3">
    <location>
        <begin position="6"/>
        <end position="28"/>
    </location>
</feature>
<reference evidence="5" key="2">
    <citation type="submission" date="2025-08" db="UniProtKB">
        <authorList>
            <consortium name="Ensembl"/>
        </authorList>
    </citation>
    <scope>IDENTIFICATION</scope>
</reference>
<dbReference type="STRING" id="64144.ENSATEP00000009396"/>
<keyword evidence="3" id="KW-0812">Transmembrane</keyword>
<dbReference type="AlphaFoldDB" id="A0A3Q1J1I3"/>
<dbReference type="PROSITE" id="PS00615">
    <property type="entry name" value="C_TYPE_LECTIN_1"/>
    <property type="match status" value="1"/>
</dbReference>
<evidence type="ECO:0000313" key="5">
    <source>
        <dbReference type="Ensembl" id="ENSATEP00000009396.3"/>
    </source>
</evidence>
<dbReference type="Gene3D" id="3.10.100.10">
    <property type="entry name" value="Mannose-Binding Protein A, subunit A"/>
    <property type="match status" value="1"/>
</dbReference>
<dbReference type="SMART" id="SM00034">
    <property type="entry name" value="CLECT"/>
    <property type="match status" value="1"/>
</dbReference>
<dbReference type="PROSITE" id="PS50041">
    <property type="entry name" value="C_TYPE_LECTIN_2"/>
    <property type="match status" value="1"/>
</dbReference>
<evidence type="ECO:0000259" key="4">
    <source>
        <dbReference type="PROSITE" id="PS50041"/>
    </source>
</evidence>
<dbReference type="Proteomes" id="UP000265040">
    <property type="component" value="Chromosome 1"/>
</dbReference>
<keyword evidence="6" id="KW-1185">Reference proteome</keyword>
<dbReference type="InterPro" id="IPR001304">
    <property type="entry name" value="C-type_lectin-like"/>
</dbReference>
<reference evidence="5" key="3">
    <citation type="submission" date="2025-09" db="UniProtKB">
        <authorList>
            <consortium name="Ensembl"/>
        </authorList>
    </citation>
    <scope>IDENTIFICATION</scope>
</reference>
<dbReference type="CDD" id="cd03590">
    <property type="entry name" value="CLECT_DC-SIGN_like"/>
    <property type="match status" value="1"/>
</dbReference>
<dbReference type="InParanoid" id="A0A3Q1J1I3"/>
<evidence type="ECO:0000256" key="1">
    <source>
        <dbReference type="ARBA" id="ARBA00022734"/>
    </source>
</evidence>
<reference evidence="5" key="1">
    <citation type="submission" date="2021-04" db="EMBL/GenBank/DDBJ databases">
        <authorList>
            <consortium name="Wellcome Sanger Institute Data Sharing"/>
        </authorList>
    </citation>
    <scope>NUCLEOTIDE SEQUENCE [LARGE SCALE GENOMIC DNA]</scope>
</reference>
<keyword evidence="3" id="KW-1133">Transmembrane helix</keyword>
<dbReference type="GO" id="GO:0030246">
    <property type="term" value="F:carbohydrate binding"/>
    <property type="evidence" value="ECO:0007669"/>
    <property type="project" value="UniProtKB-KW"/>
</dbReference>
<dbReference type="InterPro" id="IPR018378">
    <property type="entry name" value="C-type_lectin_CS"/>
</dbReference>
<dbReference type="Pfam" id="PF00059">
    <property type="entry name" value="Lectin_C"/>
    <property type="match status" value="1"/>
</dbReference>
<dbReference type="InterPro" id="IPR050111">
    <property type="entry name" value="C-type_lectin/snaclec_domain"/>
</dbReference>
<organism evidence="5 6">
    <name type="scientific">Anabas testudineus</name>
    <name type="common">Climbing perch</name>
    <name type="synonym">Anthias testudineus</name>
    <dbReference type="NCBI Taxonomy" id="64144"/>
    <lineage>
        <taxon>Eukaryota</taxon>
        <taxon>Metazoa</taxon>
        <taxon>Chordata</taxon>
        <taxon>Craniata</taxon>
        <taxon>Vertebrata</taxon>
        <taxon>Euteleostomi</taxon>
        <taxon>Actinopterygii</taxon>
        <taxon>Neopterygii</taxon>
        <taxon>Teleostei</taxon>
        <taxon>Neoteleostei</taxon>
        <taxon>Acanthomorphata</taxon>
        <taxon>Anabantaria</taxon>
        <taxon>Anabantiformes</taxon>
        <taxon>Anabantoidei</taxon>
        <taxon>Anabantidae</taxon>
        <taxon>Anabas</taxon>
    </lineage>
</organism>
<proteinExistence type="predicted"/>
<keyword evidence="2" id="KW-1015">Disulfide bond</keyword>
<dbReference type="PANTHER" id="PTHR22803">
    <property type="entry name" value="MANNOSE, PHOSPHOLIPASE, LECTIN RECEPTOR RELATED"/>
    <property type="match status" value="1"/>
</dbReference>
<dbReference type="Ensembl" id="ENSATET00000009556.3">
    <property type="protein sequence ID" value="ENSATEP00000009396.3"/>
    <property type="gene ID" value="ENSATEG00000006595.3"/>
</dbReference>
<dbReference type="GeneID" id="113161716"/>
<dbReference type="InterPro" id="IPR016186">
    <property type="entry name" value="C-type_lectin-like/link_sf"/>
</dbReference>
<dbReference type="InterPro" id="IPR016187">
    <property type="entry name" value="CTDL_fold"/>
</dbReference>
<name>A0A3Q1J1I3_ANATE</name>